<accession>A0A921AW43</accession>
<dbReference type="AlphaFoldDB" id="A0A921AW43"/>
<dbReference type="RefSeq" id="WP_304122493.1">
    <property type="nucleotide sequence ID" value="NZ_DYZA01000145.1"/>
</dbReference>
<name>A0A921AW43_9BACT</name>
<proteinExistence type="predicted"/>
<reference evidence="1" key="1">
    <citation type="journal article" date="2021" name="PeerJ">
        <title>Extensive microbial diversity within the chicken gut microbiome revealed by metagenomics and culture.</title>
        <authorList>
            <person name="Gilroy R."/>
            <person name="Ravi A."/>
            <person name="Getino M."/>
            <person name="Pursley I."/>
            <person name="Horton D.L."/>
            <person name="Alikhan N.F."/>
            <person name="Baker D."/>
            <person name="Gharbi K."/>
            <person name="Hall N."/>
            <person name="Watson M."/>
            <person name="Adriaenssens E.M."/>
            <person name="Foster-Nyarko E."/>
            <person name="Jarju S."/>
            <person name="Secka A."/>
            <person name="Antonio M."/>
            <person name="Oren A."/>
            <person name="Chaudhuri R.R."/>
            <person name="La Ragione R."/>
            <person name="Hildebrand F."/>
            <person name="Pallen M.J."/>
        </authorList>
    </citation>
    <scope>NUCLEOTIDE SEQUENCE</scope>
    <source>
        <strain evidence="1">ChiGjej2B2-19336</strain>
    </source>
</reference>
<sequence>MKFKLTLKFVFISVFSTGARKPEGSLILKKELSLPAEPGDFFRAYDVPEIFENHTGFATADSGHRGIDLPPQGRLTMA</sequence>
<protein>
    <submittedName>
        <fullName evidence="1">Uncharacterized protein</fullName>
    </submittedName>
</protein>
<evidence type="ECO:0000313" key="1">
    <source>
        <dbReference type="EMBL" id="HJD97437.1"/>
    </source>
</evidence>
<comment type="caution">
    <text evidence="1">The sequence shown here is derived from an EMBL/GenBank/DDBJ whole genome shotgun (WGS) entry which is preliminary data.</text>
</comment>
<dbReference type="Proteomes" id="UP000698963">
    <property type="component" value="Unassembled WGS sequence"/>
</dbReference>
<gene>
    <name evidence="1" type="ORF">K8W16_07310</name>
</gene>
<evidence type="ECO:0000313" key="2">
    <source>
        <dbReference type="Proteomes" id="UP000698963"/>
    </source>
</evidence>
<dbReference type="EMBL" id="DYZA01000145">
    <property type="protein sequence ID" value="HJD97437.1"/>
    <property type="molecule type" value="Genomic_DNA"/>
</dbReference>
<reference evidence="1" key="2">
    <citation type="submission" date="2021-09" db="EMBL/GenBank/DDBJ databases">
        <authorList>
            <person name="Gilroy R."/>
        </authorList>
    </citation>
    <scope>NUCLEOTIDE SEQUENCE</scope>
    <source>
        <strain evidence="1">ChiGjej2B2-19336</strain>
    </source>
</reference>
<organism evidence="1 2">
    <name type="scientific">Mailhella massiliensis</name>
    <dbReference type="NCBI Taxonomy" id="1903261"/>
    <lineage>
        <taxon>Bacteria</taxon>
        <taxon>Pseudomonadati</taxon>
        <taxon>Thermodesulfobacteriota</taxon>
        <taxon>Desulfovibrionia</taxon>
        <taxon>Desulfovibrionales</taxon>
        <taxon>Desulfovibrionaceae</taxon>
        <taxon>Mailhella</taxon>
    </lineage>
</organism>